<dbReference type="Pfam" id="PF09995">
    <property type="entry name" value="MPAB_Lcp_cat"/>
    <property type="match status" value="1"/>
</dbReference>
<dbReference type="InterPro" id="IPR046366">
    <property type="entry name" value="MPAB"/>
</dbReference>
<keyword evidence="3" id="KW-1185">Reference proteome</keyword>
<organism evidence="2 3">
    <name type="scientific">Nocardioides endophyticus</name>
    <dbReference type="NCBI Taxonomy" id="1353775"/>
    <lineage>
        <taxon>Bacteria</taxon>
        <taxon>Bacillati</taxon>
        <taxon>Actinomycetota</taxon>
        <taxon>Actinomycetes</taxon>
        <taxon>Propionibacteriales</taxon>
        <taxon>Nocardioidaceae</taxon>
        <taxon>Nocardioides</taxon>
    </lineage>
</organism>
<reference evidence="3" key="1">
    <citation type="journal article" date="2019" name="Int. J. Syst. Evol. Microbiol.">
        <title>The Global Catalogue of Microorganisms (GCM) 10K type strain sequencing project: providing services to taxonomists for standard genome sequencing and annotation.</title>
        <authorList>
            <consortium name="The Broad Institute Genomics Platform"/>
            <consortium name="The Broad Institute Genome Sequencing Center for Infectious Disease"/>
            <person name="Wu L."/>
            <person name="Ma J."/>
        </authorList>
    </citation>
    <scope>NUCLEOTIDE SEQUENCE [LARGE SCALE GENOMIC DNA]</scope>
    <source>
        <strain evidence="3">JCM 18532</strain>
    </source>
</reference>
<dbReference type="EMBL" id="BAABKN010000009">
    <property type="protein sequence ID" value="GAA4731303.1"/>
    <property type="molecule type" value="Genomic_DNA"/>
</dbReference>
<proteinExistence type="predicted"/>
<evidence type="ECO:0000313" key="3">
    <source>
        <dbReference type="Proteomes" id="UP001499882"/>
    </source>
</evidence>
<dbReference type="Proteomes" id="UP001499882">
    <property type="component" value="Unassembled WGS sequence"/>
</dbReference>
<dbReference type="PANTHER" id="PTHR36124:SF1">
    <property type="entry name" value="ER-BOUND OXYGENASE MPAB_MPAB'_RUBBER OXYGENASE CATALYTIC DOMAIN-CONTAINING PROTEIN"/>
    <property type="match status" value="1"/>
</dbReference>
<feature type="domain" description="ER-bound oxygenase mpaB/mpaB'/Rubber oxygenase catalytic" evidence="1">
    <location>
        <begin position="66"/>
        <end position="256"/>
    </location>
</feature>
<evidence type="ECO:0000259" key="1">
    <source>
        <dbReference type="Pfam" id="PF09995"/>
    </source>
</evidence>
<dbReference type="PANTHER" id="PTHR36124">
    <property type="match status" value="1"/>
</dbReference>
<protein>
    <submittedName>
        <fullName evidence="2">Oxygenase MpaB family protein</fullName>
    </submittedName>
</protein>
<dbReference type="InterPro" id="IPR018713">
    <property type="entry name" value="MPAB/Lcp_cat_dom"/>
</dbReference>
<sequence length="325" mass="37132">MLRVCSGARMQTLYRTRVSALVCDGMRRDHWKRRNDALDPATDYVEIYANVVGHEFPWDMNQALGFALFRTYAVPGIGRLLDETGQFTQQPQKRYDDTALLLEPPTRLGFEDPEAKAAIRRINQMHRAYDIPNDEFRYVLSTFVVVPKRWLDDFGKRPLTANEIEASVQYYRTLGRHMNIKDIPETYVGFEDLMDSYEAEHFAFDEGGRRVADSTLALMVDFQPRVARPVMGIFSRALMDPPLRRAFRYDDPPAAVVAISRGALKARGVLLRAFPARRDPKLIEDLPQIRSYPDGYDIERLGTFPVPGVAGCPVSHMRDDSEQPA</sequence>
<comment type="caution">
    <text evidence="2">The sequence shown here is derived from an EMBL/GenBank/DDBJ whole genome shotgun (WGS) entry which is preliminary data.</text>
</comment>
<accession>A0ABP8YNW2</accession>
<evidence type="ECO:0000313" key="2">
    <source>
        <dbReference type="EMBL" id="GAA4731303.1"/>
    </source>
</evidence>
<name>A0ABP8YNW2_9ACTN</name>
<gene>
    <name evidence="2" type="ORF">GCM10023350_13310</name>
</gene>